<accession>A0A6A6TMZ4</accession>
<sequence length="489" mass="54742">MTEEQPRQLDDFNTQGAKSQTISDNEISQPTTTSSARPLESYLPVEQLTSSILHRTFQALSQATHSSPLFGSAVSWISIDPISVLFHALDDFGIPVFTAGEFDNLLRFTHTPLSHGLRITSSDPASIYLLTAHEETPYPLTCIADLEAIILAVLDTWRALCSHSGSLRFRRPLPSTLLLSALEDESYTAVTPSFTECARAVSRKCHLDACVELLTPFGFQPKMSLKNGQDICVRFSHPALAQKVEITRFDAYVPETRIHGLLDMYKAAVIVTGLATADEETKDADRVRRVSLAAIHAGLADEYQQGAFPKFGLVFSLALRADWKMLAERLMGFLGEERERDREERERDAERWLGKQSQYYENWDKEPGLRKKSELRNGRSSLLRCEVLPDDVVERVEQKELGEFDEDDEDGGCPIDAEEAVVDEDENSEGGFEEYENDRWADAVDSGVDITEDEGEELQRANVPDMGTAVTDEMKQGELSEWLGLTRVP</sequence>
<gene>
    <name evidence="2" type="ORF">K491DRAFT_687669</name>
</gene>
<feature type="compositionally biased region" description="Polar residues" evidence="1">
    <location>
        <begin position="11"/>
        <end position="36"/>
    </location>
</feature>
<feature type="region of interest" description="Disordered" evidence="1">
    <location>
        <begin position="1"/>
        <end position="40"/>
    </location>
</feature>
<name>A0A6A6TMZ4_9PLEO</name>
<dbReference type="EMBL" id="MU004295">
    <property type="protein sequence ID" value="KAF2661190.1"/>
    <property type="molecule type" value="Genomic_DNA"/>
</dbReference>
<feature type="compositionally biased region" description="Basic and acidic residues" evidence="1">
    <location>
        <begin position="1"/>
        <end position="10"/>
    </location>
</feature>
<evidence type="ECO:0000256" key="1">
    <source>
        <dbReference type="SAM" id="MobiDB-lite"/>
    </source>
</evidence>
<proteinExistence type="predicted"/>
<dbReference type="Proteomes" id="UP000799324">
    <property type="component" value="Unassembled WGS sequence"/>
</dbReference>
<evidence type="ECO:0000313" key="3">
    <source>
        <dbReference type="Proteomes" id="UP000799324"/>
    </source>
</evidence>
<keyword evidence="3" id="KW-1185">Reference proteome</keyword>
<organism evidence="2 3">
    <name type="scientific">Lophiostoma macrostomum CBS 122681</name>
    <dbReference type="NCBI Taxonomy" id="1314788"/>
    <lineage>
        <taxon>Eukaryota</taxon>
        <taxon>Fungi</taxon>
        <taxon>Dikarya</taxon>
        <taxon>Ascomycota</taxon>
        <taxon>Pezizomycotina</taxon>
        <taxon>Dothideomycetes</taxon>
        <taxon>Pleosporomycetidae</taxon>
        <taxon>Pleosporales</taxon>
        <taxon>Lophiostomataceae</taxon>
        <taxon>Lophiostoma</taxon>
    </lineage>
</organism>
<dbReference type="AlphaFoldDB" id="A0A6A6TMZ4"/>
<protein>
    <submittedName>
        <fullName evidence="2">Uncharacterized protein</fullName>
    </submittedName>
</protein>
<evidence type="ECO:0000313" key="2">
    <source>
        <dbReference type="EMBL" id="KAF2661190.1"/>
    </source>
</evidence>
<dbReference type="OrthoDB" id="3792554at2759"/>
<reference evidence="2" key="1">
    <citation type="journal article" date="2020" name="Stud. Mycol.">
        <title>101 Dothideomycetes genomes: a test case for predicting lifestyles and emergence of pathogens.</title>
        <authorList>
            <person name="Haridas S."/>
            <person name="Albert R."/>
            <person name="Binder M."/>
            <person name="Bloem J."/>
            <person name="Labutti K."/>
            <person name="Salamov A."/>
            <person name="Andreopoulos B."/>
            <person name="Baker S."/>
            <person name="Barry K."/>
            <person name="Bills G."/>
            <person name="Bluhm B."/>
            <person name="Cannon C."/>
            <person name="Castanera R."/>
            <person name="Culley D."/>
            <person name="Daum C."/>
            <person name="Ezra D."/>
            <person name="Gonzalez J."/>
            <person name="Henrissat B."/>
            <person name="Kuo A."/>
            <person name="Liang C."/>
            <person name="Lipzen A."/>
            <person name="Lutzoni F."/>
            <person name="Magnuson J."/>
            <person name="Mondo S."/>
            <person name="Nolan M."/>
            <person name="Ohm R."/>
            <person name="Pangilinan J."/>
            <person name="Park H.-J."/>
            <person name="Ramirez L."/>
            <person name="Alfaro M."/>
            <person name="Sun H."/>
            <person name="Tritt A."/>
            <person name="Yoshinaga Y."/>
            <person name="Zwiers L.-H."/>
            <person name="Turgeon B."/>
            <person name="Goodwin S."/>
            <person name="Spatafora J."/>
            <person name="Crous P."/>
            <person name="Grigoriev I."/>
        </authorList>
    </citation>
    <scope>NUCLEOTIDE SEQUENCE</scope>
    <source>
        <strain evidence="2">CBS 122681</strain>
    </source>
</reference>